<keyword evidence="1" id="KW-0472">Membrane</keyword>
<name>A0A3N2QL07_9RHOB</name>
<gene>
    <name evidence="2" type="ORF">EAT49_19690</name>
</gene>
<proteinExistence type="predicted"/>
<dbReference type="Proteomes" id="UP000268016">
    <property type="component" value="Unassembled WGS sequence"/>
</dbReference>
<sequence>MTRLILALLLISAAVIAVQVVTDAVRPRPLPRARSRQPAATLEGPMPDTIRAIAYVLLFVLALGVTSGLIGGA</sequence>
<protein>
    <submittedName>
        <fullName evidence="2">Uncharacterized protein</fullName>
    </submittedName>
</protein>
<evidence type="ECO:0000313" key="2">
    <source>
        <dbReference type="EMBL" id="ROT95881.1"/>
    </source>
</evidence>
<comment type="caution">
    <text evidence="2">The sequence shown here is derived from an EMBL/GenBank/DDBJ whole genome shotgun (WGS) entry which is preliminary data.</text>
</comment>
<organism evidence="2 3">
    <name type="scientific">Histidinibacterium lentulum</name>
    <dbReference type="NCBI Taxonomy" id="2480588"/>
    <lineage>
        <taxon>Bacteria</taxon>
        <taxon>Pseudomonadati</taxon>
        <taxon>Pseudomonadota</taxon>
        <taxon>Alphaproteobacteria</taxon>
        <taxon>Rhodobacterales</taxon>
        <taxon>Paracoccaceae</taxon>
        <taxon>Histidinibacterium</taxon>
    </lineage>
</organism>
<dbReference type="AlphaFoldDB" id="A0A3N2QL07"/>
<evidence type="ECO:0000313" key="3">
    <source>
        <dbReference type="Proteomes" id="UP000268016"/>
    </source>
</evidence>
<dbReference type="EMBL" id="RDRB01000014">
    <property type="protein sequence ID" value="ROT95881.1"/>
    <property type="molecule type" value="Genomic_DNA"/>
</dbReference>
<dbReference type="RefSeq" id="WP_123644029.1">
    <property type="nucleotide sequence ID" value="NZ_ML119093.1"/>
</dbReference>
<reference evidence="2 3" key="1">
    <citation type="submission" date="2018-10" db="EMBL/GenBank/DDBJ databases">
        <title>Histidinibacterium lentulum gen. nov., sp. nov., a marine bacterium from the culture broth of Picochlorum sp. 122.</title>
        <authorList>
            <person name="Wang G."/>
        </authorList>
    </citation>
    <scope>NUCLEOTIDE SEQUENCE [LARGE SCALE GENOMIC DNA]</scope>
    <source>
        <strain evidence="2 3">B17</strain>
    </source>
</reference>
<keyword evidence="3" id="KW-1185">Reference proteome</keyword>
<keyword evidence="1" id="KW-0812">Transmembrane</keyword>
<accession>A0A3N2QL07</accession>
<keyword evidence="1" id="KW-1133">Transmembrane helix</keyword>
<evidence type="ECO:0000256" key="1">
    <source>
        <dbReference type="SAM" id="Phobius"/>
    </source>
</evidence>
<feature type="transmembrane region" description="Helical" evidence="1">
    <location>
        <begin position="52"/>
        <end position="72"/>
    </location>
</feature>